<feature type="compositionally biased region" description="Low complexity" evidence="1">
    <location>
        <begin position="187"/>
        <end position="198"/>
    </location>
</feature>
<gene>
    <name evidence="3" type="ORF">QCA50_008831</name>
    <name evidence="2" type="ORF">QCA50_014725</name>
</gene>
<evidence type="ECO:0000313" key="4">
    <source>
        <dbReference type="Proteomes" id="UP001385951"/>
    </source>
</evidence>
<name>A0AAW0FRE0_9APHY</name>
<reference evidence="2 4" key="1">
    <citation type="submission" date="2022-09" db="EMBL/GenBank/DDBJ databases">
        <authorList>
            <person name="Palmer J.M."/>
        </authorList>
    </citation>
    <scope>NUCLEOTIDE SEQUENCE [LARGE SCALE GENOMIC DNA]</scope>
    <source>
        <strain evidence="2 4">DSM 7382</strain>
    </source>
</reference>
<sequence>MLDPLCFLSDVKGISGCSEALTALRNALETSNKLINLLKLSPDTVATYPASKEYVFQNHRRDILENALKISLSSLQLAKAVSSNMVRGNLTQHRNKINQALTLVDGALIGVCDAQDDYEIQARKSYASLQRSMANDPVPTDKELSNTGWLRAEMYDPTVTPWYDTPWPPVSKRLTQSAKRKRRSSAKPKPSSSKSTLDLSDDDPLPTKKSKINWDHKLLAPPGYKISSSFTDPLTMPTIWLDVYGQLYNTNQQRLLSPIKQPDEDNDTDTDD</sequence>
<proteinExistence type="predicted"/>
<dbReference type="AlphaFoldDB" id="A0AAW0FRE0"/>
<feature type="region of interest" description="Disordered" evidence="1">
    <location>
        <begin position="166"/>
        <end position="210"/>
    </location>
</feature>
<evidence type="ECO:0000256" key="1">
    <source>
        <dbReference type="SAM" id="MobiDB-lite"/>
    </source>
</evidence>
<dbReference type="Proteomes" id="UP001385951">
    <property type="component" value="Unassembled WGS sequence"/>
</dbReference>
<evidence type="ECO:0000313" key="2">
    <source>
        <dbReference type="EMBL" id="KAK7682139.1"/>
    </source>
</evidence>
<evidence type="ECO:0000313" key="3">
    <source>
        <dbReference type="EMBL" id="KAK7687617.1"/>
    </source>
</evidence>
<accession>A0AAW0FRE0</accession>
<comment type="caution">
    <text evidence="2">The sequence shown here is derived from an EMBL/GenBank/DDBJ whole genome shotgun (WGS) entry which is preliminary data.</text>
</comment>
<organism evidence="2 4">
    <name type="scientific">Cerrena zonata</name>
    <dbReference type="NCBI Taxonomy" id="2478898"/>
    <lineage>
        <taxon>Eukaryota</taxon>
        <taxon>Fungi</taxon>
        <taxon>Dikarya</taxon>
        <taxon>Basidiomycota</taxon>
        <taxon>Agaricomycotina</taxon>
        <taxon>Agaricomycetes</taxon>
        <taxon>Polyporales</taxon>
        <taxon>Cerrenaceae</taxon>
        <taxon>Cerrena</taxon>
    </lineage>
</organism>
<protein>
    <submittedName>
        <fullName evidence="2">Uncharacterized protein</fullName>
    </submittedName>
</protein>
<dbReference type="EMBL" id="JASBNA010000012">
    <property type="protein sequence ID" value="KAK7687617.1"/>
    <property type="molecule type" value="Genomic_DNA"/>
</dbReference>
<dbReference type="EMBL" id="JASBNA010000037">
    <property type="protein sequence ID" value="KAK7682139.1"/>
    <property type="molecule type" value="Genomic_DNA"/>
</dbReference>
<keyword evidence="4" id="KW-1185">Reference proteome</keyword>